<sequence length="259" mass="30076">MKIHLDDLFKSEPYMVKGSLASLLLDDRFHRTLQLQSVESSPTETEDVGLYQRITYTRGEYRRYKPDTLTVKLWQVATGKVLTYRAVGLYYVERAYAWLEEVKEMDYDRLSKRLRDNNASLPLRNYFSTIENSRCFVSRESMILPGADVQTTLKDVVVRKIFHESEHVGFRIYLTHKRPFTVIHLVTVPEGSAVVRELPDARDRSPNEPLYLMSGTKSESLMSRYSMVDVVDTAMKLGWKEVQQHGKQLLFIADVNLNN</sequence>
<name>A0A635RC92_SALET</name>
<reference evidence="1" key="1">
    <citation type="submission" date="2018-07" db="EMBL/GenBank/DDBJ databases">
        <authorList>
            <person name="Ashton P.M."/>
            <person name="Dallman T."/>
            <person name="Nair S."/>
            <person name="De Pinna E."/>
            <person name="Peters T."/>
            <person name="Grant K."/>
        </authorList>
    </citation>
    <scope>NUCLEOTIDE SEQUENCE</scope>
    <source>
        <strain evidence="1">368335</strain>
    </source>
</reference>
<comment type="caution">
    <text evidence="1">The sequence shown here is derived from an EMBL/GenBank/DDBJ whole genome shotgun (WGS) entry which is preliminary data.</text>
</comment>
<dbReference type="AlphaFoldDB" id="A0A635RC92"/>
<proteinExistence type="predicted"/>
<accession>A0A635RC92</accession>
<protein>
    <submittedName>
        <fullName evidence="1">Uncharacterized protein</fullName>
    </submittedName>
</protein>
<evidence type="ECO:0000313" key="1">
    <source>
        <dbReference type="EMBL" id="EDH8304208.1"/>
    </source>
</evidence>
<dbReference type="EMBL" id="AAMIYH010000027">
    <property type="protein sequence ID" value="EDH8304208.1"/>
    <property type="molecule type" value="Genomic_DNA"/>
</dbReference>
<gene>
    <name evidence="1" type="ORF">CB695_22350</name>
</gene>
<organism evidence="1">
    <name type="scientific">Salmonella enterica subsp. enterica serovar Chester</name>
    <dbReference type="NCBI Taxonomy" id="149386"/>
    <lineage>
        <taxon>Bacteria</taxon>
        <taxon>Pseudomonadati</taxon>
        <taxon>Pseudomonadota</taxon>
        <taxon>Gammaproteobacteria</taxon>
        <taxon>Enterobacterales</taxon>
        <taxon>Enterobacteriaceae</taxon>
        <taxon>Salmonella</taxon>
    </lineage>
</organism>